<accession>A0A1M5XCA7</accession>
<sequence length="65" mass="6769">MKTIVTTNSRTETDMQHEVSGFLFTVVSASALIIGIWGVACLVGGLVSGGFMSLVKGYLTALTGM</sequence>
<organism evidence="2 3">
    <name type="scientific">Desulfofustis glycolicus DSM 9705</name>
    <dbReference type="NCBI Taxonomy" id="1121409"/>
    <lineage>
        <taxon>Bacteria</taxon>
        <taxon>Pseudomonadati</taxon>
        <taxon>Thermodesulfobacteriota</taxon>
        <taxon>Desulfobulbia</taxon>
        <taxon>Desulfobulbales</taxon>
        <taxon>Desulfocapsaceae</taxon>
        <taxon>Desulfofustis</taxon>
    </lineage>
</organism>
<dbReference type="STRING" id="1121409.SAMN02745124_02952"/>
<evidence type="ECO:0000256" key="1">
    <source>
        <dbReference type="SAM" id="Phobius"/>
    </source>
</evidence>
<evidence type="ECO:0000313" key="2">
    <source>
        <dbReference type="EMBL" id="SHH97485.1"/>
    </source>
</evidence>
<evidence type="ECO:0000313" key="3">
    <source>
        <dbReference type="Proteomes" id="UP000184139"/>
    </source>
</evidence>
<keyword evidence="1" id="KW-0812">Transmembrane</keyword>
<protein>
    <submittedName>
        <fullName evidence="2">Uncharacterized protein</fullName>
    </submittedName>
</protein>
<dbReference type="RefSeq" id="WP_073377331.1">
    <property type="nucleotide sequence ID" value="NZ_FQXS01000019.1"/>
</dbReference>
<reference evidence="2 3" key="1">
    <citation type="submission" date="2016-11" db="EMBL/GenBank/DDBJ databases">
        <authorList>
            <person name="Jaros S."/>
            <person name="Januszkiewicz K."/>
            <person name="Wedrychowicz H."/>
        </authorList>
    </citation>
    <scope>NUCLEOTIDE SEQUENCE [LARGE SCALE GENOMIC DNA]</scope>
    <source>
        <strain evidence="2 3">DSM 9705</strain>
    </source>
</reference>
<feature type="transmembrane region" description="Helical" evidence="1">
    <location>
        <begin position="21"/>
        <end position="47"/>
    </location>
</feature>
<name>A0A1M5XCA7_9BACT</name>
<keyword evidence="1" id="KW-0472">Membrane</keyword>
<keyword evidence="3" id="KW-1185">Reference proteome</keyword>
<dbReference type="AlphaFoldDB" id="A0A1M5XCA7"/>
<dbReference type="EMBL" id="FQXS01000019">
    <property type="protein sequence ID" value="SHH97485.1"/>
    <property type="molecule type" value="Genomic_DNA"/>
</dbReference>
<dbReference type="OrthoDB" id="5432674at2"/>
<proteinExistence type="predicted"/>
<gene>
    <name evidence="2" type="ORF">SAMN02745124_02952</name>
</gene>
<keyword evidence="1" id="KW-1133">Transmembrane helix</keyword>
<dbReference type="Proteomes" id="UP000184139">
    <property type="component" value="Unassembled WGS sequence"/>
</dbReference>